<comment type="caution">
    <text evidence="1">The sequence shown here is derived from an EMBL/GenBank/DDBJ whole genome shotgun (WGS) entry which is preliminary data.</text>
</comment>
<dbReference type="Proteomes" id="UP001341840">
    <property type="component" value="Unassembled WGS sequence"/>
</dbReference>
<gene>
    <name evidence="1" type="ORF">PIB30_035033</name>
</gene>
<name>A0ABU6WBD3_9FABA</name>
<organism evidence="1 2">
    <name type="scientific">Stylosanthes scabra</name>
    <dbReference type="NCBI Taxonomy" id="79078"/>
    <lineage>
        <taxon>Eukaryota</taxon>
        <taxon>Viridiplantae</taxon>
        <taxon>Streptophyta</taxon>
        <taxon>Embryophyta</taxon>
        <taxon>Tracheophyta</taxon>
        <taxon>Spermatophyta</taxon>
        <taxon>Magnoliopsida</taxon>
        <taxon>eudicotyledons</taxon>
        <taxon>Gunneridae</taxon>
        <taxon>Pentapetalae</taxon>
        <taxon>rosids</taxon>
        <taxon>fabids</taxon>
        <taxon>Fabales</taxon>
        <taxon>Fabaceae</taxon>
        <taxon>Papilionoideae</taxon>
        <taxon>50 kb inversion clade</taxon>
        <taxon>dalbergioids sensu lato</taxon>
        <taxon>Dalbergieae</taxon>
        <taxon>Pterocarpus clade</taxon>
        <taxon>Stylosanthes</taxon>
    </lineage>
</organism>
<sequence>MSLTPAITTVGSALPTLTRDNDAFQPRAISSHRRRLRSSVLVASWGPENLVGVFKLPSFSFSFVLSHHLSSG</sequence>
<reference evidence="1 2" key="1">
    <citation type="journal article" date="2023" name="Plants (Basel)">
        <title>Bridging the Gap: Combining Genomics and Transcriptomics Approaches to Understand Stylosanthes scabra, an Orphan Legume from the Brazilian Caatinga.</title>
        <authorList>
            <person name="Ferreira-Neto J.R.C."/>
            <person name="da Silva M.D."/>
            <person name="Binneck E."/>
            <person name="de Melo N.F."/>
            <person name="da Silva R.H."/>
            <person name="de Melo A.L.T.M."/>
            <person name="Pandolfi V."/>
            <person name="Bustamante F.O."/>
            <person name="Brasileiro-Vidal A.C."/>
            <person name="Benko-Iseppon A.M."/>
        </authorList>
    </citation>
    <scope>NUCLEOTIDE SEQUENCE [LARGE SCALE GENOMIC DNA]</scope>
    <source>
        <tissue evidence="1">Leaves</tissue>
    </source>
</reference>
<dbReference type="EMBL" id="JASCZI010181408">
    <property type="protein sequence ID" value="MED6183109.1"/>
    <property type="molecule type" value="Genomic_DNA"/>
</dbReference>
<evidence type="ECO:0000313" key="2">
    <source>
        <dbReference type="Proteomes" id="UP001341840"/>
    </source>
</evidence>
<evidence type="ECO:0000313" key="1">
    <source>
        <dbReference type="EMBL" id="MED6183109.1"/>
    </source>
</evidence>
<keyword evidence="2" id="KW-1185">Reference proteome</keyword>
<proteinExistence type="predicted"/>
<accession>A0ABU6WBD3</accession>
<protein>
    <submittedName>
        <fullName evidence="1">Uncharacterized protein</fullName>
    </submittedName>
</protein>